<proteinExistence type="predicted"/>
<dbReference type="AlphaFoldDB" id="A0A401UJB3"/>
<dbReference type="OrthoDB" id="2082016at2"/>
<dbReference type="Proteomes" id="UP000287872">
    <property type="component" value="Unassembled WGS sequence"/>
</dbReference>
<comment type="caution">
    <text evidence="1">The sequence shown here is derived from an EMBL/GenBank/DDBJ whole genome shotgun (WGS) entry which is preliminary data.</text>
</comment>
<protein>
    <recommendedName>
        <fullName evidence="3">Bypass of forespore C C-terminal domain-containing protein</fullName>
    </recommendedName>
</protein>
<evidence type="ECO:0008006" key="3">
    <source>
        <dbReference type="Google" id="ProtNLM"/>
    </source>
</evidence>
<sequence length="252" mass="28773">MKNRKILYAMLTTLLVTFVIASYSLAQYITNHKLELQSSSKIPYLKLTAKGEDSMQASVTSNLPKALENTKFVFKIKYKDCEVRNMVLEKHFNGSTLLNSKTQAQLDEIFKNQGYTVSNMSNSEIVFVSKSDRYSYSANRYFLGVYDNLVTIYKTDNNGDITAHKIFNSNVYAEDGNQKQYDFGAKDSGELQYIKINDLKEKDGLVEDLIYGRKYSKDIVGPQSIEVDQEYESGEFKTPEKAFDYARGLLKS</sequence>
<dbReference type="RefSeq" id="WP_124999223.1">
    <property type="nucleotide sequence ID" value="NZ_BHYK01000005.1"/>
</dbReference>
<reference evidence="1 2" key="1">
    <citation type="submission" date="2018-11" db="EMBL/GenBank/DDBJ databases">
        <title>Genome sequencing and assembly of Clostridium tagluense strain A121.</title>
        <authorList>
            <person name="Murakami T."/>
            <person name="Segawa T."/>
            <person name="Shcherbakova V.A."/>
            <person name="Mori H."/>
            <person name="Yoshimura Y."/>
        </authorList>
    </citation>
    <scope>NUCLEOTIDE SEQUENCE [LARGE SCALE GENOMIC DNA]</scope>
    <source>
        <strain evidence="1 2">A121</strain>
    </source>
</reference>
<accession>A0A401UJB3</accession>
<organism evidence="1 2">
    <name type="scientific">Clostridium tagluense</name>
    <dbReference type="NCBI Taxonomy" id="360422"/>
    <lineage>
        <taxon>Bacteria</taxon>
        <taxon>Bacillati</taxon>
        <taxon>Bacillota</taxon>
        <taxon>Clostridia</taxon>
        <taxon>Eubacteriales</taxon>
        <taxon>Clostridiaceae</taxon>
        <taxon>Clostridium</taxon>
    </lineage>
</organism>
<gene>
    <name evidence="1" type="ORF">Ctaglu_12570</name>
</gene>
<dbReference type="EMBL" id="BHYK01000005">
    <property type="protein sequence ID" value="GCD09634.1"/>
    <property type="molecule type" value="Genomic_DNA"/>
</dbReference>
<name>A0A401UJB3_9CLOT</name>
<evidence type="ECO:0000313" key="1">
    <source>
        <dbReference type="EMBL" id="GCD09634.1"/>
    </source>
</evidence>
<evidence type="ECO:0000313" key="2">
    <source>
        <dbReference type="Proteomes" id="UP000287872"/>
    </source>
</evidence>
<keyword evidence="2" id="KW-1185">Reference proteome</keyword>